<name>A0ABV7L1J8_9PROT</name>
<evidence type="ECO:0000313" key="4">
    <source>
        <dbReference type="Proteomes" id="UP001595528"/>
    </source>
</evidence>
<gene>
    <name evidence="3" type="ORF">ACFOGJ_13305</name>
</gene>
<evidence type="ECO:0000313" key="3">
    <source>
        <dbReference type="EMBL" id="MFC3228216.1"/>
    </source>
</evidence>
<feature type="chain" id="PRO_5045848667" evidence="2">
    <location>
        <begin position="34"/>
        <end position="1001"/>
    </location>
</feature>
<feature type="signal peptide" evidence="2">
    <location>
        <begin position="1"/>
        <end position="33"/>
    </location>
</feature>
<keyword evidence="4" id="KW-1185">Reference proteome</keyword>
<accession>A0ABV7L1J8</accession>
<dbReference type="Proteomes" id="UP001595528">
    <property type="component" value="Unassembled WGS sequence"/>
</dbReference>
<organism evidence="3 4">
    <name type="scientific">Marinibaculum pumilum</name>
    <dbReference type="NCBI Taxonomy" id="1766165"/>
    <lineage>
        <taxon>Bacteria</taxon>
        <taxon>Pseudomonadati</taxon>
        <taxon>Pseudomonadota</taxon>
        <taxon>Alphaproteobacteria</taxon>
        <taxon>Rhodospirillales</taxon>
        <taxon>Rhodospirillaceae</taxon>
        <taxon>Marinibaculum</taxon>
    </lineage>
</organism>
<dbReference type="EMBL" id="JBHRTR010000028">
    <property type="protein sequence ID" value="MFC3228216.1"/>
    <property type="molecule type" value="Genomic_DNA"/>
</dbReference>
<evidence type="ECO:0000256" key="2">
    <source>
        <dbReference type="SAM" id="SignalP"/>
    </source>
</evidence>
<comment type="caution">
    <text evidence="3">The sequence shown here is derived from an EMBL/GenBank/DDBJ whole genome shotgun (WGS) entry which is preliminary data.</text>
</comment>
<feature type="region of interest" description="Disordered" evidence="1">
    <location>
        <begin position="37"/>
        <end position="56"/>
    </location>
</feature>
<keyword evidence="2" id="KW-0732">Signal</keyword>
<protein>
    <submittedName>
        <fullName evidence="3">Uncharacterized protein</fullName>
    </submittedName>
</protein>
<feature type="compositionally biased region" description="Gly residues" evidence="1">
    <location>
        <begin position="986"/>
        <end position="1001"/>
    </location>
</feature>
<evidence type="ECO:0000256" key="1">
    <source>
        <dbReference type="SAM" id="MobiDB-lite"/>
    </source>
</evidence>
<feature type="region of interest" description="Disordered" evidence="1">
    <location>
        <begin position="975"/>
        <end position="1001"/>
    </location>
</feature>
<reference evidence="4" key="1">
    <citation type="journal article" date="2019" name="Int. J. Syst. Evol. Microbiol.">
        <title>The Global Catalogue of Microorganisms (GCM) 10K type strain sequencing project: providing services to taxonomists for standard genome sequencing and annotation.</title>
        <authorList>
            <consortium name="The Broad Institute Genomics Platform"/>
            <consortium name="The Broad Institute Genome Sequencing Center for Infectious Disease"/>
            <person name="Wu L."/>
            <person name="Ma J."/>
        </authorList>
    </citation>
    <scope>NUCLEOTIDE SEQUENCE [LARGE SCALE GENOMIC DNA]</scope>
    <source>
        <strain evidence="4">KCTC 42964</strain>
    </source>
</reference>
<dbReference type="RefSeq" id="WP_379901123.1">
    <property type="nucleotide sequence ID" value="NZ_JBHRTR010000028.1"/>
</dbReference>
<sequence length="1001" mass="102456">MPNRRNPRQPARRRLSLAGAAGAALLLAAPALGQDSGPPDAFLAPPPEAVDLPPDGGLRYGAEGEDVAFGLRVGTDGGIAIGGFLSTGPDTSPAWWMRFDGGGLPERSSLLPSGNAGAIYWLSPLANGDTLALGDAEIDGGYHAAVWRLSPDGGILWSADAVEVPGQSSAVAAAELPGGDLVVGLSGSDPDDAPFAIAVRASAGGDELWRRPIPELDDVAGMILRADGSLLVAGNRATDSGNEIRLVALAQDGSSEPETALPTDGRMSLIRAAAMPGGGTVMALSLSNADDAPAAVMLATPDGGIRWIRSIATGPGTLEDARPVRLADGSTAIATVGSVTGPDGDLDAFAGLLGLDGDWLWARRFRGPRDTHFYAVGQRPDGGLVAAGEFFVPPPRAASAGTASGWEEEVDNWDAWIVALSVDGALVPMAGPIDDPAMAALAEELRIAVGQGVPGTPDLADTSTPYVGPLGPPAFRRDGDHLVMATAPFLAGPILLNTSRSRLLPEAGSDAVQAVSTWANPILQVADEEGIATATAGTQRIDWSYRPGLLLVDRHSMSLGGIEVATPDGLRLVLDTLAGESRAGIMPDGRFDSISSYRLGKLSGKQADSVPSEPPFRLAVDGATLQTELRGVDLAAYGEALRSEDPKARAQVLDTALRIGGSFGVDGISAEGPDEEGEEAGLLRIALDRFGIDVMMERPAPAAPVDLGIDYALAGLRVDRDGTPAAALGEGRLRLSGSGWNLAGLQAAVDAYDAADADEAPAAARGVLTALDGLGLELSGREIMFDAGGGAGESRVGRIELALSAVGVAANGAELELRLDGDELHPGAQPGMPVEAELVPQTLAVTLKLGPLPVQDMATALLADQGEMLPMLLAQAQPNLQIPRLLLRSAGGSLHGDGGFAVDPQSATMLAGQVSLLVTRFERLSDLIVKSIPEKGERAMAAGMTAYLAELGLPATDPEGRPALRFVVQTRPDGQVTVNGEPFPPGNGGASGGMGGGGDRN</sequence>
<proteinExistence type="predicted"/>